<dbReference type="Proteomes" id="UP000064243">
    <property type="component" value="Unassembled WGS sequence"/>
</dbReference>
<feature type="region of interest" description="Disordered" evidence="1">
    <location>
        <begin position="1"/>
        <end position="22"/>
    </location>
</feature>
<reference evidence="2 3" key="1">
    <citation type="journal article" date="2015" name="Appl. Environ. Microbiol.">
        <title>Aerobic and Anaerobic Thiosulfate Oxidation by a Cold-Adapted, Subglacial Chemoautotroph.</title>
        <authorList>
            <person name="Harrold Z.R."/>
            <person name="Skidmore M.L."/>
            <person name="Hamilton T.L."/>
            <person name="Desch L."/>
            <person name="Amada K."/>
            <person name="van Gelder W."/>
            <person name="Glover K."/>
            <person name="Roden E.E."/>
            <person name="Boyd E.S."/>
        </authorList>
    </citation>
    <scope>NUCLEOTIDE SEQUENCE [LARGE SCALE GENOMIC DNA]</scope>
    <source>
        <strain evidence="2 3">RG</strain>
    </source>
</reference>
<name>A0A125BBS9_THIDE</name>
<accession>A0A125BBS9</accession>
<evidence type="ECO:0000256" key="1">
    <source>
        <dbReference type="SAM" id="MobiDB-lite"/>
    </source>
</evidence>
<protein>
    <submittedName>
        <fullName evidence="2">Uncharacterized protein</fullName>
    </submittedName>
</protein>
<comment type="caution">
    <text evidence="2">The sequence shown here is derived from an EMBL/GenBank/DDBJ whole genome shotgun (WGS) entry which is preliminary data.</text>
</comment>
<proteinExistence type="predicted"/>
<dbReference type="EMBL" id="LDUG01000048">
    <property type="protein sequence ID" value="KVW93329.1"/>
    <property type="molecule type" value="Genomic_DNA"/>
</dbReference>
<keyword evidence="3" id="KW-1185">Reference proteome</keyword>
<dbReference type="PATRIC" id="fig|36861.3.peg.2708"/>
<sequence>MSDEEEQRRRDERSRADREWEARMMSLPRPAPLCCTSQERKEIETAKALVASWPKSAAAFRERAAGRVDTLLQFVKAHCTDGMPGAWAGEQYGGYRFDDATVARVNALSDELLEIVKAGGVVLDIELRKKQTPACIAEEVPESDAYAESPIQYGGNVVPFRKPCHLGPKPL</sequence>
<evidence type="ECO:0000313" key="2">
    <source>
        <dbReference type="EMBL" id="KVW93329.1"/>
    </source>
</evidence>
<dbReference type="AlphaFoldDB" id="A0A125BBS9"/>
<evidence type="ECO:0000313" key="3">
    <source>
        <dbReference type="Proteomes" id="UP000064243"/>
    </source>
</evidence>
<organism evidence="2 3">
    <name type="scientific">Thiobacillus denitrificans</name>
    <dbReference type="NCBI Taxonomy" id="36861"/>
    <lineage>
        <taxon>Bacteria</taxon>
        <taxon>Pseudomonadati</taxon>
        <taxon>Pseudomonadota</taxon>
        <taxon>Betaproteobacteria</taxon>
        <taxon>Nitrosomonadales</taxon>
        <taxon>Thiobacillaceae</taxon>
        <taxon>Thiobacillus</taxon>
    </lineage>
</organism>
<gene>
    <name evidence="2" type="ORF">ABW22_14440</name>
</gene>